<dbReference type="PANTHER" id="PTHR24153:SF8">
    <property type="entry name" value="FORKED, ISOFORM F"/>
    <property type="match status" value="1"/>
</dbReference>
<protein>
    <recommendedName>
        <fullName evidence="5">Ankyrin repeat protein</fullName>
    </recommendedName>
</protein>
<proteinExistence type="predicted"/>
<dbReference type="SMART" id="SM00248">
    <property type="entry name" value="ANK"/>
    <property type="match status" value="3"/>
</dbReference>
<dbReference type="PROSITE" id="PS50088">
    <property type="entry name" value="ANK_REPEAT"/>
    <property type="match status" value="1"/>
</dbReference>
<dbReference type="GO" id="GO:0005737">
    <property type="term" value="C:cytoplasm"/>
    <property type="evidence" value="ECO:0007669"/>
    <property type="project" value="TreeGrafter"/>
</dbReference>
<sequence>MRQLSTYLQRNKSCRTNANNGNSPKRFQRTQLPPLYYSIIGRNWQATLRRANTHPYEIFSIEDTSGNTPLHFACRLDPPVDVIKALMRSNGNYDSADNNGSARICSRDAVYGRICHIKNVEGATALHVAASHRCSAEVIKIMVGCSAYRATRSTSTNTSMSMTSMGRDHNEEKTEKECLDYARKSLVLTRSNRGRTPLHYACISFRGLGIEAFKLLLEATIEASLRVEHGATSTGRSTHVPVINLKGNSDQEVQWDDHDGFDLDTDIDDTCSISGMSKDACAFTMQDQFGFTPLSLLFKRYRERVKYVIRFLESRKQISCTAATASVQEELGGLWLKARLIVCLMAEKRREDNNASSHANAFEESCHKLDTMDIEAARWAAQRHQHNNIYGENDDEEDEVNVAAGRTFRLVHASVALAGYGCPKEMIQLAISVYPNQVREMDEDGNLPLHIAAVASSFLPVSSAQSDEDSIISSLSSLTEFSASDAMTKPFKTVIRMLLRSYPEAVRIPHGISGRLPLILAIDAKKRTMQDGIKVLLEAFPAALETRDFDPKLYPYIIAAIGKSREVKIIEKSSQRFPIFRRKKKETVKRLIPAALFEAIRANPTLLMTKYTDEEV</sequence>
<dbReference type="GO" id="GO:0051017">
    <property type="term" value="P:actin filament bundle assembly"/>
    <property type="evidence" value="ECO:0007669"/>
    <property type="project" value="TreeGrafter"/>
</dbReference>
<feature type="repeat" description="ANK" evidence="3">
    <location>
        <begin position="65"/>
        <end position="98"/>
    </location>
</feature>
<reference evidence="4" key="1">
    <citation type="submission" date="2021-01" db="EMBL/GenBank/DDBJ databases">
        <authorList>
            <person name="Corre E."/>
            <person name="Pelletier E."/>
            <person name="Niang G."/>
            <person name="Scheremetjew M."/>
            <person name="Finn R."/>
            <person name="Kale V."/>
            <person name="Holt S."/>
            <person name="Cochrane G."/>
            <person name="Meng A."/>
            <person name="Brown T."/>
            <person name="Cohen L."/>
        </authorList>
    </citation>
    <scope>NUCLEOTIDE SEQUENCE</scope>
    <source>
        <strain evidence="4">MM31A-1</strain>
    </source>
</reference>
<dbReference type="AlphaFoldDB" id="A0A7S3VH72"/>
<dbReference type="InterPro" id="IPR002110">
    <property type="entry name" value="Ankyrin_rpt"/>
</dbReference>
<dbReference type="Gene3D" id="1.25.40.20">
    <property type="entry name" value="Ankyrin repeat-containing domain"/>
    <property type="match status" value="2"/>
</dbReference>
<dbReference type="PANTHER" id="PTHR24153">
    <property type="entry name" value="ESPIN"/>
    <property type="match status" value="1"/>
</dbReference>
<evidence type="ECO:0000313" key="4">
    <source>
        <dbReference type="EMBL" id="CAE0478940.1"/>
    </source>
</evidence>
<organism evidence="4">
    <name type="scientific">Chaetoceros debilis</name>
    <dbReference type="NCBI Taxonomy" id="122233"/>
    <lineage>
        <taxon>Eukaryota</taxon>
        <taxon>Sar</taxon>
        <taxon>Stramenopiles</taxon>
        <taxon>Ochrophyta</taxon>
        <taxon>Bacillariophyta</taxon>
        <taxon>Coscinodiscophyceae</taxon>
        <taxon>Chaetocerotophycidae</taxon>
        <taxon>Chaetocerotales</taxon>
        <taxon>Chaetocerotaceae</taxon>
        <taxon>Chaetoceros</taxon>
    </lineage>
</organism>
<gene>
    <name evidence="4" type="ORF">CDEB00056_LOCUS23793</name>
</gene>
<dbReference type="Pfam" id="PF00023">
    <property type="entry name" value="Ank"/>
    <property type="match status" value="2"/>
</dbReference>
<evidence type="ECO:0000256" key="3">
    <source>
        <dbReference type="PROSITE-ProRule" id="PRU00023"/>
    </source>
</evidence>
<evidence type="ECO:0000256" key="1">
    <source>
        <dbReference type="ARBA" id="ARBA00022737"/>
    </source>
</evidence>
<keyword evidence="2 3" id="KW-0040">ANK repeat</keyword>
<dbReference type="EMBL" id="HBIO01031054">
    <property type="protein sequence ID" value="CAE0478940.1"/>
    <property type="molecule type" value="Transcribed_RNA"/>
</dbReference>
<evidence type="ECO:0000256" key="2">
    <source>
        <dbReference type="ARBA" id="ARBA00023043"/>
    </source>
</evidence>
<keyword evidence="1" id="KW-0677">Repeat</keyword>
<evidence type="ECO:0008006" key="5">
    <source>
        <dbReference type="Google" id="ProtNLM"/>
    </source>
</evidence>
<dbReference type="InterPro" id="IPR036770">
    <property type="entry name" value="Ankyrin_rpt-contain_sf"/>
</dbReference>
<dbReference type="PROSITE" id="PS50297">
    <property type="entry name" value="ANK_REP_REGION"/>
    <property type="match status" value="1"/>
</dbReference>
<accession>A0A7S3VH72</accession>
<dbReference type="InterPro" id="IPR052420">
    <property type="entry name" value="Espin/Espin-like"/>
</dbReference>
<dbReference type="SUPFAM" id="SSF48403">
    <property type="entry name" value="Ankyrin repeat"/>
    <property type="match status" value="1"/>
</dbReference>
<dbReference type="GO" id="GO:0051015">
    <property type="term" value="F:actin filament binding"/>
    <property type="evidence" value="ECO:0007669"/>
    <property type="project" value="TreeGrafter"/>
</dbReference>
<name>A0A7S3VH72_9STRA</name>